<dbReference type="Pfam" id="PF01212">
    <property type="entry name" value="Beta_elim_lyase"/>
    <property type="match status" value="1"/>
</dbReference>
<accession>A0A9P9AUE8</accession>
<dbReference type="GO" id="GO:0003700">
    <property type="term" value="F:DNA-binding transcription factor activity"/>
    <property type="evidence" value="ECO:0007669"/>
    <property type="project" value="InterPro"/>
</dbReference>
<dbReference type="InterPro" id="IPR004827">
    <property type="entry name" value="bZIP"/>
</dbReference>
<feature type="domain" description="BZIP" evidence="5">
    <location>
        <begin position="22"/>
        <end position="37"/>
    </location>
</feature>
<dbReference type="EMBL" id="JAGPYM010000007">
    <property type="protein sequence ID" value="KAH6892545.1"/>
    <property type="molecule type" value="Genomic_DNA"/>
</dbReference>
<dbReference type="GO" id="GO:0016829">
    <property type="term" value="F:lyase activity"/>
    <property type="evidence" value="ECO:0007669"/>
    <property type="project" value="InterPro"/>
</dbReference>
<dbReference type="Gene3D" id="3.90.1150.10">
    <property type="entry name" value="Aspartate Aminotransferase, domain 1"/>
    <property type="match status" value="1"/>
</dbReference>
<dbReference type="GO" id="GO:0006520">
    <property type="term" value="P:amino acid metabolic process"/>
    <property type="evidence" value="ECO:0007669"/>
    <property type="project" value="InterPro"/>
</dbReference>
<dbReference type="SUPFAM" id="SSF53383">
    <property type="entry name" value="PLP-dependent transferases"/>
    <property type="match status" value="1"/>
</dbReference>
<dbReference type="InterPro" id="IPR015422">
    <property type="entry name" value="PyrdxlP-dep_Trfase_small"/>
</dbReference>
<dbReference type="Pfam" id="PF11905">
    <property type="entry name" value="DUF3425"/>
    <property type="match status" value="1"/>
</dbReference>
<keyword evidence="7" id="KW-1185">Reference proteome</keyword>
<dbReference type="OrthoDB" id="10261951at2759"/>
<dbReference type="Gene3D" id="3.40.640.10">
    <property type="entry name" value="Type I PLP-dependent aspartate aminotransferase-like (Major domain)"/>
    <property type="match status" value="1"/>
</dbReference>
<evidence type="ECO:0000256" key="4">
    <source>
        <dbReference type="SAM" id="MobiDB-lite"/>
    </source>
</evidence>
<organism evidence="6 7">
    <name type="scientific">Thelonectria olida</name>
    <dbReference type="NCBI Taxonomy" id="1576542"/>
    <lineage>
        <taxon>Eukaryota</taxon>
        <taxon>Fungi</taxon>
        <taxon>Dikarya</taxon>
        <taxon>Ascomycota</taxon>
        <taxon>Pezizomycotina</taxon>
        <taxon>Sordariomycetes</taxon>
        <taxon>Hypocreomycetidae</taxon>
        <taxon>Hypocreales</taxon>
        <taxon>Nectriaceae</taxon>
        <taxon>Thelonectria</taxon>
    </lineage>
</organism>
<protein>
    <submittedName>
        <fullName evidence="6">Pyridoxal phosphate-dependent transferase</fullName>
    </submittedName>
</protein>
<dbReference type="PANTHER" id="PTHR48097:SF5">
    <property type="entry name" value="LOW SPECIFICITY L-THREONINE ALDOLASE"/>
    <property type="match status" value="1"/>
</dbReference>
<gene>
    <name evidence="6" type="ORF">B0T10DRAFT_511200</name>
</gene>
<proteinExistence type="inferred from homology"/>
<dbReference type="Gene3D" id="1.20.5.170">
    <property type="match status" value="1"/>
</dbReference>
<comment type="cofactor">
    <cofactor evidence="1">
        <name>pyridoxal 5'-phosphate</name>
        <dbReference type="ChEBI" id="CHEBI:597326"/>
    </cofactor>
</comment>
<dbReference type="InterPro" id="IPR015421">
    <property type="entry name" value="PyrdxlP-dep_Trfase_major"/>
</dbReference>
<reference evidence="6 7" key="1">
    <citation type="journal article" date="2021" name="Nat. Commun.">
        <title>Genetic determinants of endophytism in the Arabidopsis root mycobiome.</title>
        <authorList>
            <person name="Mesny F."/>
            <person name="Miyauchi S."/>
            <person name="Thiergart T."/>
            <person name="Pickel B."/>
            <person name="Atanasova L."/>
            <person name="Karlsson M."/>
            <person name="Huettel B."/>
            <person name="Barry K.W."/>
            <person name="Haridas S."/>
            <person name="Chen C."/>
            <person name="Bauer D."/>
            <person name="Andreopoulos W."/>
            <person name="Pangilinan J."/>
            <person name="LaButti K."/>
            <person name="Riley R."/>
            <person name="Lipzen A."/>
            <person name="Clum A."/>
            <person name="Drula E."/>
            <person name="Henrissat B."/>
            <person name="Kohler A."/>
            <person name="Grigoriev I.V."/>
            <person name="Martin F.M."/>
            <person name="Hacquard S."/>
        </authorList>
    </citation>
    <scope>NUCLEOTIDE SEQUENCE [LARGE SCALE GENOMIC DNA]</scope>
    <source>
        <strain evidence="6 7">MPI-CAGE-CH-0241</strain>
    </source>
</reference>
<evidence type="ECO:0000256" key="2">
    <source>
        <dbReference type="ARBA" id="ARBA00006966"/>
    </source>
</evidence>
<evidence type="ECO:0000256" key="3">
    <source>
        <dbReference type="ARBA" id="ARBA00022898"/>
    </source>
</evidence>
<dbReference type="PROSITE" id="PS00036">
    <property type="entry name" value="BZIP_BASIC"/>
    <property type="match status" value="1"/>
</dbReference>
<dbReference type="InterPro" id="IPR021833">
    <property type="entry name" value="DUF3425"/>
</dbReference>
<sequence>MASGIAGRPSADAGTNEEKKKKLRDRNRLSQRTFRRRQAEELRELRERVNAEGRPENEQVTALQQENARLRKKLVEVQTKLSRVVANCQLLTTDITKTLDEPASGDDAVQDVEAEMEAPTPGGFSHRRSASLENTAPFPCPHQDEPANLWEAAVVPYRRPSLQDSIAIDEPAQMMIRGEPPARGLDCQQIPNIWTHEYQMGLEPYRNAITATEEVNRILGKEWPQSNSPFSDHIDVLQTLLKDKLNTTMFLPHLQEPTPRLYQTVLTVLAMFNSMTRPDVMAWYARTRFYHIVELTAWQLFPSSGTYRRLHERYRPTPMQIQFPKHPRVIDWIPFPHIRDRLIQLHAANPNIDQIFCDAVSGYVVEAIMSDLILDAPSIRVYIRVTDLITTMSMAPSGQPTEETIMPAPDVQSLFGRPEYATAAFKFLNMNRGASYYKIDPAFFGKYPELYDGASPMMGSGTPLKPDLQARLTWPKPLNSTMVETYRSFIHFSLDAADTIPPGGCRTDTVGASFYHAYLVMAKSISAEKQAKYSFLDDYSEAIHPLLLEAICAGNHTQETGYGHDTYCEQARQRIRSHLGRGDVGIFFVPSGTSANAISIASCLRPHEAVIAASSGHIVTRETGAVEASGHKIINATPDNGKLTPDIIARALDENWHFPHMAKPRMVYISNATEIGTIYTKDELRAIKDLCERRHLLLFLDGARIGAALASKANDMTLSDVLELTDIFWIGGTKNGALLGEAVVVKDPRLASEFEFYVKQHGSLLAKSRVMGVQFAELFRENLYFDLALTANLAAEKLSAGIEEAGFSVHAATQTNQVFAVLPLGLIKRLQAAYTFYVWEKVGHDKAVVRLLTTWATKEREIDGFIGVVREWARFEGHDGPSARL</sequence>
<dbReference type="InterPro" id="IPR015424">
    <property type="entry name" value="PyrdxlP-dep_Trfase"/>
</dbReference>
<name>A0A9P9AUE8_9HYPO</name>
<dbReference type="GO" id="GO:0016740">
    <property type="term" value="F:transferase activity"/>
    <property type="evidence" value="ECO:0007669"/>
    <property type="project" value="UniProtKB-KW"/>
</dbReference>
<evidence type="ECO:0000256" key="1">
    <source>
        <dbReference type="ARBA" id="ARBA00001933"/>
    </source>
</evidence>
<comment type="similarity">
    <text evidence="2">Belongs to the threonine aldolase family.</text>
</comment>
<evidence type="ECO:0000259" key="5">
    <source>
        <dbReference type="PROSITE" id="PS00036"/>
    </source>
</evidence>
<keyword evidence="6" id="KW-0808">Transferase</keyword>
<evidence type="ECO:0000313" key="6">
    <source>
        <dbReference type="EMBL" id="KAH6892545.1"/>
    </source>
</evidence>
<dbReference type="Proteomes" id="UP000777438">
    <property type="component" value="Unassembled WGS sequence"/>
</dbReference>
<comment type="caution">
    <text evidence="6">The sequence shown here is derived from an EMBL/GenBank/DDBJ whole genome shotgun (WGS) entry which is preliminary data.</text>
</comment>
<dbReference type="PANTHER" id="PTHR48097">
    <property type="entry name" value="L-THREONINE ALDOLASE-RELATED"/>
    <property type="match status" value="1"/>
</dbReference>
<evidence type="ECO:0000313" key="7">
    <source>
        <dbReference type="Proteomes" id="UP000777438"/>
    </source>
</evidence>
<dbReference type="CDD" id="cd14688">
    <property type="entry name" value="bZIP_YAP"/>
    <property type="match status" value="1"/>
</dbReference>
<keyword evidence="3" id="KW-0663">Pyridoxal phosphate</keyword>
<dbReference type="InterPro" id="IPR001597">
    <property type="entry name" value="ArAA_b-elim_lyase/Thr_aldolase"/>
</dbReference>
<dbReference type="AlphaFoldDB" id="A0A9P9AUE8"/>
<feature type="region of interest" description="Disordered" evidence="4">
    <location>
        <begin position="1"/>
        <end position="37"/>
    </location>
</feature>